<dbReference type="InterPro" id="IPR029071">
    <property type="entry name" value="Ubiquitin-like_domsf"/>
</dbReference>
<dbReference type="PROSITE" id="PS50030">
    <property type="entry name" value="UBA"/>
    <property type="match status" value="1"/>
</dbReference>
<dbReference type="SMART" id="SM00165">
    <property type="entry name" value="UBA"/>
    <property type="match status" value="1"/>
</dbReference>
<dbReference type="SUPFAM" id="SSF54236">
    <property type="entry name" value="Ubiquitin-like"/>
    <property type="match status" value="1"/>
</dbReference>
<evidence type="ECO:0000256" key="1">
    <source>
        <dbReference type="ARBA" id="ARBA00009136"/>
    </source>
</evidence>
<feature type="region of interest" description="Disordered" evidence="5">
    <location>
        <begin position="394"/>
        <end position="437"/>
    </location>
</feature>
<reference evidence="8" key="1">
    <citation type="journal article" date="2013" name="Nat. Genet.">
        <title>The draft genomes of soft-shell turtle and green sea turtle yield insights into the development and evolution of the turtle-specific body plan.</title>
        <authorList>
            <person name="Wang Z."/>
            <person name="Pascual-Anaya J."/>
            <person name="Zadissa A."/>
            <person name="Li W."/>
            <person name="Niimura Y."/>
            <person name="Huang Z."/>
            <person name="Li C."/>
            <person name="White S."/>
            <person name="Xiong Z."/>
            <person name="Fang D."/>
            <person name="Wang B."/>
            <person name="Ming Y."/>
            <person name="Chen Y."/>
            <person name="Zheng Y."/>
            <person name="Kuraku S."/>
            <person name="Pignatelli M."/>
            <person name="Herrero J."/>
            <person name="Beal K."/>
            <person name="Nozawa M."/>
            <person name="Li Q."/>
            <person name="Wang J."/>
            <person name="Zhang H."/>
            <person name="Yu L."/>
            <person name="Shigenobu S."/>
            <person name="Wang J."/>
            <person name="Liu J."/>
            <person name="Flicek P."/>
            <person name="Searle S."/>
            <person name="Wang J."/>
            <person name="Kuratani S."/>
            <person name="Yin Y."/>
            <person name="Aken B."/>
            <person name="Zhang G."/>
            <person name="Irie N."/>
        </authorList>
    </citation>
    <scope>NUCLEOTIDE SEQUENCE [LARGE SCALE GENOMIC DNA]</scope>
</reference>
<dbReference type="FunFam" id="2.40.70.10:FF:000005">
    <property type="entry name" value="DNA damage inducible 1 homolog 2"/>
    <property type="match status" value="1"/>
</dbReference>
<keyword evidence="3" id="KW-0064">Aspartyl protease</keyword>
<dbReference type="Pfam" id="PF24669">
    <property type="entry name" value="Ddi2_HDD"/>
    <property type="match status" value="1"/>
</dbReference>
<dbReference type="PANTHER" id="PTHR15397">
    <property type="entry name" value="SODIUM-GLUCOSE COTRANSPORTER REGULATORY PROTEIN -RELATED"/>
    <property type="match status" value="1"/>
</dbReference>
<accession>M7CBK1</accession>
<dbReference type="EMBL" id="KB478633">
    <property type="protein sequence ID" value="EMP42083.1"/>
    <property type="molecule type" value="Genomic_DNA"/>
</dbReference>
<organism evidence="7 8">
    <name type="scientific">Chelonia mydas</name>
    <name type="common">Green sea-turtle</name>
    <name type="synonym">Chelonia agassizi</name>
    <dbReference type="NCBI Taxonomy" id="8469"/>
    <lineage>
        <taxon>Eukaryota</taxon>
        <taxon>Metazoa</taxon>
        <taxon>Chordata</taxon>
        <taxon>Craniata</taxon>
        <taxon>Vertebrata</taxon>
        <taxon>Euteleostomi</taxon>
        <taxon>Archelosauria</taxon>
        <taxon>Testudinata</taxon>
        <taxon>Testudines</taxon>
        <taxon>Cryptodira</taxon>
        <taxon>Durocryptodira</taxon>
        <taxon>Americhelydia</taxon>
        <taxon>Chelonioidea</taxon>
        <taxon>Cheloniidae</taxon>
        <taxon>Chelonia</taxon>
    </lineage>
</organism>
<dbReference type="Gene3D" id="2.40.70.10">
    <property type="entry name" value="Acid Proteases"/>
    <property type="match status" value="1"/>
</dbReference>
<dbReference type="InterPro" id="IPR019103">
    <property type="entry name" value="Peptidase_aspartic_DDI1-type"/>
</dbReference>
<comment type="similarity">
    <text evidence="1">Belongs to the DDI1 family.</text>
</comment>
<dbReference type="InterPro" id="IPR015940">
    <property type="entry name" value="UBA"/>
</dbReference>
<keyword evidence="8" id="KW-1185">Reference proteome</keyword>
<dbReference type="GO" id="GO:0006508">
    <property type="term" value="P:proteolysis"/>
    <property type="evidence" value="ECO:0007669"/>
    <property type="project" value="UniProtKB-KW"/>
</dbReference>
<evidence type="ECO:0000256" key="4">
    <source>
        <dbReference type="ARBA" id="ARBA00022801"/>
    </source>
</evidence>
<protein>
    <submittedName>
        <fullName evidence="7">Protein DDI1 like protein 2</fullName>
    </submittedName>
</protein>
<dbReference type="Proteomes" id="UP000031443">
    <property type="component" value="Unassembled WGS sequence"/>
</dbReference>
<keyword evidence="2" id="KW-0645">Protease</keyword>
<keyword evidence="4" id="KW-0378">Hydrolase</keyword>
<dbReference type="SUPFAM" id="SSF50630">
    <property type="entry name" value="Acid proteases"/>
    <property type="match status" value="1"/>
</dbReference>
<feature type="compositionally biased region" description="Polar residues" evidence="5">
    <location>
        <begin position="426"/>
        <end position="437"/>
    </location>
</feature>
<dbReference type="STRING" id="8469.M7CBK1"/>
<evidence type="ECO:0000256" key="3">
    <source>
        <dbReference type="ARBA" id="ARBA00022750"/>
    </source>
</evidence>
<dbReference type="GO" id="GO:0004190">
    <property type="term" value="F:aspartic-type endopeptidase activity"/>
    <property type="evidence" value="ECO:0007669"/>
    <property type="project" value="UniProtKB-KW"/>
</dbReference>
<dbReference type="AlphaFoldDB" id="M7CBK1"/>
<dbReference type="Gene3D" id="3.10.20.90">
    <property type="entry name" value="Phosphatidylinositol 3-kinase Catalytic Subunit, Chain A, domain 1"/>
    <property type="match status" value="1"/>
</dbReference>
<evidence type="ECO:0000256" key="2">
    <source>
        <dbReference type="ARBA" id="ARBA00022670"/>
    </source>
</evidence>
<gene>
    <name evidence="7" type="ORF">UY3_00674</name>
</gene>
<name>M7CBK1_CHEMY</name>
<dbReference type="InterPro" id="IPR057273">
    <property type="entry name" value="Ddi1/2_HDD"/>
</dbReference>
<evidence type="ECO:0000259" key="6">
    <source>
        <dbReference type="PROSITE" id="PS50030"/>
    </source>
</evidence>
<proteinExistence type="inferred from homology"/>
<dbReference type="PANTHER" id="PTHR15397:SF3">
    <property type="entry name" value="DNA DAMAGE INDUCIBLE 1 HOMOLOG 2"/>
    <property type="match status" value="1"/>
</dbReference>
<feature type="compositionally biased region" description="Basic and acidic residues" evidence="5">
    <location>
        <begin position="397"/>
        <end position="409"/>
    </location>
</feature>
<dbReference type="CDD" id="cd05479">
    <property type="entry name" value="RP_DDI"/>
    <property type="match status" value="1"/>
</dbReference>
<dbReference type="eggNOG" id="ENOG502RYJA">
    <property type="taxonomic scope" value="Eukaryota"/>
</dbReference>
<dbReference type="Pfam" id="PF09668">
    <property type="entry name" value="Asp_protease"/>
    <property type="match status" value="1"/>
</dbReference>
<evidence type="ECO:0000256" key="5">
    <source>
        <dbReference type="SAM" id="MobiDB-lite"/>
    </source>
</evidence>
<dbReference type="InterPro" id="IPR021109">
    <property type="entry name" value="Peptidase_aspartic_dom_sf"/>
</dbReference>
<evidence type="ECO:0000313" key="7">
    <source>
        <dbReference type="EMBL" id="EMP42083.1"/>
    </source>
</evidence>
<feature type="compositionally biased region" description="Pro residues" evidence="5">
    <location>
        <begin position="88"/>
        <end position="97"/>
    </location>
</feature>
<feature type="region of interest" description="Disordered" evidence="5">
    <location>
        <begin position="77"/>
        <end position="104"/>
    </location>
</feature>
<feature type="compositionally biased region" description="Low complexity" evidence="5">
    <location>
        <begin position="77"/>
        <end position="87"/>
    </location>
</feature>
<evidence type="ECO:0000313" key="8">
    <source>
        <dbReference type="Proteomes" id="UP000031443"/>
    </source>
</evidence>
<feature type="domain" description="UBA" evidence="6">
    <location>
        <begin position="997"/>
        <end position="1047"/>
    </location>
</feature>
<sequence length="1053" mass="114669">MDNKRKDYYCHWYWHWQIVYAERPLTDNHRSLASYGLKDGDVVILRQKENAEPRPPVQFPGLPRIDFSSITVPGTSAQLQPQQLPAQHPRPSPPGTPPSLQGLDNPALLRDMLLANPHELSLLKERNPPLAEALLSGDLEKFTRVLVEQQQDRARREQERIRLFSADPFDLEAQAKIEEDIRVLELELQPGSGHLHNSETACSLSPIGPGQQAQACHRQQNIEENMTIAMEEAPESFGQVVMLYINCKVNGHPVKAFVDSGAQMTIMSQACAERCNIMRLVDRRWAGIAKGVGTQKIIGRVHLAQVQIEGDFLPCSFSILEEQPMDMLLGLDMLKRHQCSIDLKKNVLVIGTTGSQTTFLPEGELPECARLAYGPGREDMRPEEIADQELAEALQKSVEEAENSDKETTSLEMPSLPSSDGFKSPVHSSGLSSKSCNPTNQLLDRSVSAPASICSHKSSLAEIIDSTAVKSLESPAECQLAPDPLLLQNLSDHAAHSAHNDHAIQTGAVACHSPTLPSQNTLEKTVATDSLKKYAKELAHGLESPMEVTREGSLSDTTSKHGQQAVLDVSLPSEPLERNQMNEFPLDLQTYKEPVSERCLDKQNEPTEPEYPCNVSGLELPAVGEQGLTNIQPESPVDSLAERRESSLEKIELSCGNGNIPMSASCGCTHTEIFMETDVAEQSVITGHNLSRKQNAQAKNIGGSCLNVDCSLMQVESAKHDSSFSVFSSNPVSTSDLLQPETNVEMTAICTELPNLSAEDSSSSPDICQVNGDTAASTEEPCLSLTAALKELHELLVINSKGDSVIFMTEEDTGQPETVLEEQMECKELSDDEHESVDPESGDLNSSFHTVMPEHANPEGLAGAPSYAMGIENASIKVLTSSQSIVEKDALEIQKSSGKSNSVILSSVATFDQLQSTEQAETLPERLVNDQVPASQTLELKRSRSPELTVEEDVPQDAQSLLTEVSEITDSSSNPEDPRPPCGLVEPLLCPPISDLELPSRLPPLPVFPAADISQILCAGFTMREALEALEQAGGNANLALLFLLAKNIVVPT</sequence>